<name>A0A074IT39_STRSL</name>
<dbReference type="AlphaFoldDB" id="A0A074IT39"/>
<evidence type="ECO:0000313" key="3">
    <source>
        <dbReference type="EMBL" id="KEO46252.1"/>
    </source>
</evidence>
<comment type="caution">
    <text evidence="3">The sequence shown here is derived from an EMBL/GenBank/DDBJ whole genome shotgun (WGS) entry which is preliminary data.</text>
</comment>
<dbReference type="SUPFAM" id="SSF52266">
    <property type="entry name" value="SGNH hydrolase"/>
    <property type="match status" value="1"/>
</dbReference>
<dbReference type="Proteomes" id="UP000027855">
    <property type="component" value="Unassembled WGS sequence"/>
</dbReference>
<dbReference type="Gene3D" id="3.40.50.1110">
    <property type="entry name" value="SGNH hydrolase"/>
    <property type="match status" value="1"/>
</dbReference>
<dbReference type="InterPro" id="IPR013830">
    <property type="entry name" value="SGNH_hydro"/>
</dbReference>
<reference evidence="3 4" key="1">
    <citation type="submission" date="2014-04" db="EMBL/GenBank/DDBJ databases">
        <title>Variable characteristics of bacteriocin-producing Streptococcus salivarius strains isolated from Malaysian subjects.</title>
        <authorList>
            <person name="Philip K."/>
            <person name="Barbour A."/>
        </authorList>
    </citation>
    <scope>NUCLEOTIDE SEQUENCE [LARGE SCALE GENOMIC DNA]</scope>
    <source>
        <strain evidence="3 4">NU10</strain>
    </source>
</reference>
<feature type="domain" description="SGNH hydrolase-type esterase" evidence="2">
    <location>
        <begin position="56"/>
        <end position="272"/>
    </location>
</feature>
<dbReference type="PANTHER" id="PTHR30383">
    <property type="entry name" value="THIOESTERASE 1/PROTEASE 1/LYSOPHOSPHOLIPASE L1"/>
    <property type="match status" value="1"/>
</dbReference>
<dbReference type="CDD" id="cd04506">
    <property type="entry name" value="SGNH_hydrolase_YpmR_like"/>
    <property type="match status" value="1"/>
</dbReference>
<keyword evidence="1" id="KW-0472">Membrane</keyword>
<sequence length="291" mass="32902">MNKWKESELVRSLVGFFLLFLLFVGLFIFIVPSTHQSSKIAEKIKSIKNENVTYVAIGDSLTQGVGDSSNQGGFVPVLSQALESDFDWQVTSRNYGIAGNTSNQILKRMQEKKDIQRDLKKAKVMTLTVGGNDVIHVIKDNITNLNVATFTKPAQAYQKRLEQIIELARKENKTLPIYIVGIYNPFYLNFPEMTEMQTIVDNWNQSTEEVCKEYDNVYFVPVNDLLYKGIDGKGGVTSSDDTSQSSKSSQDSLNDALFEDDHFHPNNTGYQIMSDAILKRINQTKKEWSGE</sequence>
<dbReference type="EMBL" id="JJMT01000006">
    <property type="protein sequence ID" value="KEO46252.1"/>
    <property type="molecule type" value="Genomic_DNA"/>
</dbReference>
<evidence type="ECO:0000259" key="2">
    <source>
        <dbReference type="Pfam" id="PF13472"/>
    </source>
</evidence>
<dbReference type="InterPro" id="IPR051532">
    <property type="entry name" value="Ester_Hydrolysis_Enzymes"/>
</dbReference>
<evidence type="ECO:0000313" key="4">
    <source>
        <dbReference type="Proteomes" id="UP000027855"/>
    </source>
</evidence>
<evidence type="ECO:0000256" key="1">
    <source>
        <dbReference type="SAM" id="Phobius"/>
    </source>
</evidence>
<dbReference type="InterPro" id="IPR036514">
    <property type="entry name" value="SGNH_hydro_sf"/>
</dbReference>
<accession>A0A074IT39</accession>
<keyword evidence="1" id="KW-1133">Transmembrane helix</keyword>
<dbReference type="RefSeq" id="WP_037601106.1">
    <property type="nucleotide sequence ID" value="NZ_CACRUJ010000010.1"/>
</dbReference>
<dbReference type="GO" id="GO:0004622">
    <property type="term" value="F:phosphatidylcholine lysophospholipase activity"/>
    <property type="evidence" value="ECO:0007669"/>
    <property type="project" value="TreeGrafter"/>
</dbReference>
<keyword evidence="1" id="KW-0812">Transmembrane</keyword>
<dbReference type="PANTHER" id="PTHR30383:SF27">
    <property type="entry name" value="SPORE GERMINATION LIPASE LIPC"/>
    <property type="match status" value="1"/>
</dbReference>
<dbReference type="Pfam" id="PF13472">
    <property type="entry name" value="Lipase_GDSL_2"/>
    <property type="match status" value="1"/>
</dbReference>
<protein>
    <submittedName>
        <fullName evidence="3">GDSL family lipase</fullName>
    </submittedName>
</protein>
<feature type="transmembrane region" description="Helical" evidence="1">
    <location>
        <begin position="12"/>
        <end position="31"/>
    </location>
</feature>
<organism evidence="3 4">
    <name type="scientific">Streptococcus salivarius</name>
    <dbReference type="NCBI Taxonomy" id="1304"/>
    <lineage>
        <taxon>Bacteria</taxon>
        <taxon>Bacillati</taxon>
        <taxon>Bacillota</taxon>
        <taxon>Bacilli</taxon>
        <taxon>Lactobacillales</taxon>
        <taxon>Streptococcaceae</taxon>
        <taxon>Streptococcus</taxon>
    </lineage>
</organism>
<gene>
    <name evidence="3" type="ORF">DL07_10135</name>
</gene>
<proteinExistence type="predicted"/>